<evidence type="ECO:0000313" key="3">
    <source>
        <dbReference type="Proteomes" id="UP000672011"/>
    </source>
</evidence>
<evidence type="ECO:0000313" key="2">
    <source>
        <dbReference type="EMBL" id="QTV05858.1"/>
    </source>
</evidence>
<organism evidence="2 3">
    <name type="scientific">Faecalibacter bovis</name>
    <dbReference type="NCBI Taxonomy" id="2898187"/>
    <lineage>
        <taxon>Bacteria</taxon>
        <taxon>Pseudomonadati</taxon>
        <taxon>Bacteroidota</taxon>
        <taxon>Flavobacteriia</taxon>
        <taxon>Flavobacteriales</taxon>
        <taxon>Weeksellaceae</taxon>
        <taxon>Faecalibacter</taxon>
    </lineage>
</organism>
<dbReference type="RefSeq" id="WP_230476501.1">
    <property type="nucleotide sequence ID" value="NZ_CP072842.1"/>
</dbReference>
<gene>
    <name evidence="2" type="ORF">J9309_00450</name>
</gene>
<dbReference type="NCBIfam" id="NF047658">
    <property type="entry name" value="HYC_CC_PP"/>
    <property type="match status" value="1"/>
</dbReference>
<dbReference type="InterPro" id="IPR058060">
    <property type="entry name" value="HYC_CC_PP"/>
</dbReference>
<dbReference type="EMBL" id="CP072842">
    <property type="protein sequence ID" value="QTV05858.1"/>
    <property type="molecule type" value="Genomic_DNA"/>
</dbReference>
<dbReference type="InterPro" id="IPR058512">
    <property type="entry name" value="DUF8199"/>
</dbReference>
<dbReference type="Proteomes" id="UP000672011">
    <property type="component" value="Chromosome"/>
</dbReference>
<protein>
    <submittedName>
        <fullName evidence="2">Uncharacterized protein</fullName>
    </submittedName>
</protein>
<accession>A0ABX7XDE8</accession>
<keyword evidence="3" id="KW-1185">Reference proteome</keyword>
<keyword evidence="1" id="KW-0732">Signal</keyword>
<evidence type="ECO:0000256" key="1">
    <source>
        <dbReference type="SAM" id="SignalP"/>
    </source>
</evidence>
<dbReference type="Pfam" id="PF26622">
    <property type="entry name" value="DUF8199"/>
    <property type="match status" value="1"/>
</dbReference>
<sequence length="150" mass="17539">MKMQNYIRFVLSLLLIVSNLSVAFSMHFCQGQVENVKLNHFDNKICKMQMPTSCCAEKKETKHCEIPEEKPEKDDDCCKDIAYADDLQDQQTVDVLKVNPIVFQEFPVVKEIEFSVKDSVITFQKYLDFYVESNAPPIYILHKKLVFYEI</sequence>
<feature type="chain" id="PRO_5045855829" evidence="1">
    <location>
        <begin position="24"/>
        <end position="150"/>
    </location>
</feature>
<proteinExistence type="predicted"/>
<reference evidence="3" key="2">
    <citation type="submission" date="2021-04" db="EMBL/GenBank/DDBJ databases">
        <title>Taxonomy of Flavobacteriaceae bacterium ZY171143.</title>
        <authorList>
            <person name="Li F."/>
        </authorList>
    </citation>
    <scope>NUCLEOTIDE SEQUENCE [LARGE SCALE GENOMIC DNA]</scope>
    <source>
        <strain evidence="3">ZY171143</strain>
    </source>
</reference>
<name>A0ABX7XDE8_9FLAO</name>
<reference evidence="2 3" key="1">
    <citation type="journal article" date="2021" name="Int. J. Syst. Evol. Microbiol.">
        <title>Faecalibacter bovis sp. nov., isolated from cow faeces.</title>
        <authorList>
            <person name="Li F."/>
            <person name="Zhao W."/>
            <person name="Hong Q."/>
            <person name="Shao Q."/>
            <person name="Song J."/>
            <person name="Yang S."/>
        </authorList>
    </citation>
    <scope>NUCLEOTIDE SEQUENCE [LARGE SCALE GENOMIC DNA]</scope>
    <source>
        <strain evidence="2 3">ZY171143</strain>
    </source>
</reference>
<feature type="signal peptide" evidence="1">
    <location>
        <begin position="1"/>
        <end position="23"/>
    </location>
</feature>